<keyword evidence="3" id="KW-0804">Transcription</keyword>
<dbReference type="PROSITE" id="PS51071">
    <property type="entry name" value="HTH_RPIR"/>
    <property type="match status" value="1"/>
</dbReference>
<dbReference type="PANTHER" id="PTHR30514">
    <property type="entry name" value="GLUCOKINASE"/>
    <property type="match status" value="1"/>
</dbReference>
<name>A0ABQ3EMT2_9HYPH</name>
<dbReference type="Gene3D" id="1.10.10.10">
    <property type="entry name" value="Winged helix-like DNA-binding domain superfamily/Winged helix DNA-binding domain"/>
    <property type="match status" value="1"/>
</dbReference>
<dbReference type="Proteomes" id="UP000637980">
    <property type="component" value="Unassembled WGS sequence"/>
</dbReference>
<comment type="caution">
    <text evidence="6">The sequence shown here is derived from an EMBL/GenBank/DDBJ whole genome shotgun (WGS) entry which is preliminary data.</text>
</comment>
<reference evidence="7" key="1">
    <citation type="journal article" date="2019" name="Int. J. Syst. Evol. Microbiol.">
        <title>The Global Catalogue of Microorganisms (GCM) 10K type strain sequencing project: providing services to taxonomists for standard genome sequencing and annotation.</title>
        <authorList>
            <consortium name="The Broad Institute Genomics Platform"/>
            <consortium name="The Broad Institute Genome Sequencing Center for Infectious Disease"/>
            <person name="Wu L."/>
            <person name="Ma J."/>
        </authorList>
    </citation>
    <scope>NUCLEOTIDE SEQUENCE [LARGE SCALE GENOMIC DNA]</scope>
    <source>
        <strain evidence="7">KCTC 12861</strain>
    </source>
</reference>
<dbReference type="InterPro" id="IPR009057">
    <property type="entry name" value="Homeodomain-like_sf"/>
</dbReference>
<keyword evidence="7" id="KW-1185">Reference proteome</keyword>
<dbReference type="EMBL" id="BMXE01000010">
    <property type="protein sequence ID" value="GHB47306.1"/>
    <property type="molecule type" value="Genomic_DNA"/>
</dbReference>
<dbReference type="Gene3D" id="3.40.50.10490">
    <property type="entry name" value="Glucose-6-phosphate isomerase like protein, domain 1"/>
    <property type="match status" value="1"/>
</dbReference>
<evidence type="ECO:0000256" key="1">
    <source>
        <dbReference type="ARBA" id="ARBA00023015"/>
    </source>
</evidence>
<dbReference type="Pfam" id="PF01380">
    <property type="entry name" value="SIS"/>
    <property type="match status" value="1"/>
</dbReference>
<dbReference type="InterPro" id="IPR035472">
    <property type="entry name" value="RpiR-like_SIS"/>
</dbReference>
<feature type="domain" description="SIS" evidence="5">
    <location>
        <begin position="132"/>
        <end position="262"/>
    </location>
</feature>
<evidence type="ECO:0000259" key="4">
    <source>
        <dbReference type="PROSITE" id="PS51071"/>
    </source>
</evidence>
<evidence type="ECO:0000256" key="3">
    <source>
        <dbReference type="ARBA" id="ARBA00023163"/>
    </source>
</evidence>
<organism evidence="6 7">
    <name type="scientific">Pseudovibrio japonicus</name>
    <dbReference type="NCBI Taxonomy" id="366534"/>
    <lineage>
        <taxon>Bacteria</taxon>
        <taxon>Pseudomonadati</taxon>
        <taxon>Pseudomonadota</taxon>
        <taxon>Alphaproteobacteria</taxon>
        <taxon>Hyphomicrobiales</taxon>
        <taxon>Stappiaceae</taxon>
        <taxon>Pseudovibrio</taxon>
    </lineage>
</organism>
<feature type="domain" description="HTH rpiR-type" evidence="4">
    <location>
        <begin position="6"/>
        <end position="82"/>
    </location>
</feature>
<protein>
    <submittedName>
        <fullName evidence="6">Transcriptional regulator</fullName>
    </submittedName>
</protein>
<dbReference type="RefSeq" id="WP_189438653.1">
    <property type="nucleotide sequence ID" value="NZ_BMXE01000010.1"/>
</dbReference>
<dbReference type="SUPFAM" id="SSF46689">
    <property type="entry name" value="Homeodomain-like"/>
    <property type="match status" value="1"/>
</dbReference>
<dbReference type="SUPFAM" id="SSF53697">
    <property type="entry name" value="SIS domain"/>
    <property type="match status" value="1"/>
</dbReference>
<dbReference type="InterPro" id="IPR047640">
    <property type="entry name" value="RpiR-like"/>
</dbReference>
<dbReference type="PROSITE" id="PS51464">
    <property type="entry name" value="SIS"/>
    <property type="match status" value="1"/>
</dbReference>
<accession>A0ABQ3EMT2</accession>
<evidence type="ECO:0000313" key="6">
    <source>
        <dbReference type="EMBL" id="GHB47306.1"/>
    </source>
</evidence>
<dbReference type="InterPro" id="IPR001347">
    <property type="entry name" value="SIS_dom"/>
</dbReference>
<dbReference type="PANTHER" id="PTHR30514:SF18">
    <property type="entry name" value="RPIR-FAMILY TRANSCRIPTIONAL REGULATOR"/>
    <property type="match status" value="1"/>
</dbReference>
<evidence type="ECO:0000313" key="7">
    <source>
        <dbReference type="Proteomes" id="UP000637980"/>
    </source>
</evidence>
<dbReference type="InterPro" id="IPR000281">
    <property type="entry name" value="HTH_RpiR"/>
</dbReference>
<proteinExistence type="predicted"/>
<dbReference type="CDD" id="cd05013">
    <property type="entry name" value="SIS_RpiR"/>
    <property type="match status" value="1"/>
</dbReference>
<gene>
    <name evidence="6" type="ORF">GCM10007094_40720</name>
</gene>
<sequence>MTKSYQETVGQLTKAYPSLSKQLKKSAAHVLEHPGDVATLSMRQVAARADVPPPTMTRLAKSLEFETYNAMRDVYRGAIEEFSSNHSSRAGELQITNGTSDIEASLQSFKNTTLGSLTHLFDTIDRQHLQQIILSLTTARKVFVVGMHASHSLANYLHYVASTSFPNWQLITHKNGELAHQVEHINADDVVVAISPTPCAADTVRVAKLAYEAGAKVVGITDTRTAPLATYSTDLLLTSAQSPHFFESYVAIAALVEMILGLLMADSEQLAIDNISRLERRRNELGEYWPDQ</sequence>
<evidence type="ECO:0000256" key="2">
    <source>
        <dbReference type="ARBA" id="ARBA00023125"/>
    </source>
</evidence>
<keyword evidence="2" id="KW-0238">DNA-binding</keyword>
<dbReference type="InterPro" id="IPR036388">
    <property type="entry name" value="WH-like_DNA-bd_sf"/>
</dbReference>
<dbReference type="InterPro" id="IPR046348">
    <property type="entry name" value="SIS_dom_sf"/>
</dbReference>
<evidence type="ECO:0000259" key="5">
    <source>
        <dbReference type="PROSITE" id="PS51464"/>
    </source>
</evidence>
<keyword evidence="1" id="KW-0805">Transcription regulation</keyword>